<dbReference type="PANTHER" id="PTHR12295:SF30">
    <property type="entry name" value="PROTEIN FURRY"/>
    <property type="match status" value="1"/>
</dbReference>
<dbReference type="GO" id="GO:0031175">
    <property type="term" value="P:neuron projection development"/>
    <property type="evidence" value="ECO:0007669"/>
    <property type="project" value="TreeGrafter"/>
</dbReference>
<dbReference type="STRING" id="27835.A0A0N4XCV4"/>
<dbReference type="PANTHER" id="PTHR12295">
    <property type="entry name" value="FURRY-RELATED"/>
    <property type="match status" value="1"/>
</dbReference>
<proteinExistence type="predicted"/>
<dbReference type="GO" id="GO:0005938">
    <property type="term" value="C:cell cortex"/>
    <property type="evidence" value="ECO:0007669"/>
    <property type="project" value="TreeGrafter"/>
</dbReference>
<reference evidence="4" key="1">
    <citation type="submission" date="2017-02" db="UniProtKB">
        <authorList>
            <consortium name="WormBaseParasite"/>
        </authorList>
    </citation>
    <scope>IDENTIFICATION</scope>
</reference>
<keyword evidence="3" id="KW-1185">Reference proteome</keyword>
<dbReference type="OMA" id="PLWACES"/>
<protein>
    <submittedName>
        <fullName evidence="4">Protein furry (inferred by orthology to a D. melanogaster protein)</fullName>
    </submittedName>
</protein>
<dbReference type="AlphaFoldDB" id="A0A0N4XCV4"/>
<evidence type="ECO:0000313" key="4">
    <source>
        <dbReference type="WBParaSite" id="NBR_0000030701-mRNA-1"/>
    </source>
</evidence>
<feature type="domain" description="Cell morphogenesis protein C-terminal" evidence="1">
    <location>
        <begin position="293"/>
        <end position="487"/>
    </location>
</feature>
<reference evidence="2 3" key="2">
    <citation type="submission" date="2018-11" db="EMBL/GenBank/DDBJ databases">
        <authorList>
            <consortium name="Pathogen Informatics"/>
        </authorList>
    </citation>
    <scope>NUCLEOTIDE SEQUENCE [LARGE SCALE GENOMIC DNA]</scope>
</reference>
<dbReference type="GO" id="GO:0000902">
    <property type="term" value="P:cell morphogenesis"/>
    <property type="evidence" value="ECO:0007669"/>
    <property type="project" value="InterPro"/>
</dbReference>
<dbReference type="InterPro" id="IPR025481">
    <property type="entry name" value="Cell_Morphogen_C"/>
</dbReference>
<dbReference type="Proteomes" id="UP000271162">
    <property type="component" value="Unassembled WGS sequence"/>
</dbReference>
<name>A0A0N4XCV4_NIPBR</name>
<dbReference type="InterPro" id="IPR039867">
    <property type="entry name" value="Furry/Tao3/Mor2"/>
</dbReference>
<evidence type="ECO:0000313" key="2">
    <source>
        <dbReference type="EMBL" id="VDL62770.1"/>
    </source>
</evidence>
<organism evidence="4">
    <name type="scientific">Nippostrongylus brasiliensis</name>
    <name type="common">Rat hookworm</name>
    <dbReference type="NCBI Taxonomy" id="27835"/>
    <lineage>
        <taxon>Eukaryota</taxon>
        <taxon>Metazoa</taxon>
        <taxon>Ecdysozoa</taxon>
        <taxon>Nematoda</taxon>
        <taxon>Chromadorea</taxon>
        <taxon>Rhabditida</taxon>
        <taxon>Rhabditina</taxon>
        <taxon>Rhabditomorpha</taxon>
        <taxon>Strongyloidea</taxon>
        <taxon>Heligmosomidae</taxon>
        <taxon>Nippostrongylus</taxon>
    </lineage>
</organism>
<dbReference type="EMBL" id="UYSL01000107">
    <property type="protein sequence ID" value="VDL62770.1"/>
    <property type="molecule type" value="Genomic_DNA"/>
</dbReference>
<evidence type="ECO:0000313" key="3">
    <source>
        <dbReference type="Proteomes" id="UP000271162"/>
    </source>
</evidence>
<accession>A0A0N4XCV4</accession>
<dbReference type="Pfam" id="PF14225">
    <property type="entry name" value="MOR2-PAG1_C"/>
    <property type="match status" value="1"/>
</dbReference>
<sequence>APRLFHAAVLSLDSLRPALCRHARQTIINISLLHADQSTLAQVSGMLLKHQMTKSTSDDCGLKTSGQSFCDAVAARGASPTFAKVAAEEYRSMLLNSNTLFSSQSDLIMALVFCLSEKWVRHLAELVLPSIPLLPVVWTQLAMRMALTTTQRHAAGRCFQIVSSLCQPPGAWIPSLISRLVETAGETHEDTQAYVTDLLLCLLSSAPHLNPLLDPPLLPSASPTHARSTSYTPALLRQSVLSQRLHQERKDVRLSLLLSEEESRLGAALMRSKSADQLKSDAETDEEATARMQICAIAVALLESGVDNEFLLSVNLLEKILDTSSSHKSRCLQKLEKTINQLDWKGFSNIVGLLSRGTVVTAAYEPSIQALIRLIDVLDEPVVGGRDALGLVVCHVLPYLLYNFDAPNSVCISVCGVLKQYCVDSLKNAEVSAPDHPLNNLATMLTQYSTKTFSKDRYQWTKCVLQYLCEAIDSSAVQQMIVLLSEVI</sequence>
<gene>
    <name evidence="2" type="ORF">NBR_LOCUS308</name>
</gene>
<dbReference type="WBParaSite" id="NBR_0000030701-mRNA-1">
    <property type="protein sequence ID" value="NBR_0000030701-mRNA-1"/>
    <property type="gene ID" value="NBR_0000030701"/>
</dbReference>
<evidence type="ECO:0000259" key="1">
    <source>
        <dbReference type="Pfam" id="PF14225"/>
    </source>
</evidence>
<dbReference type="GO" id="GO:0030427">
    <property type="term" value="C:site of polarized growth"/>
    <property type="evidence" value="ECO:0007669"/>
    <property type="project" value="TreeGrafter"/>
</dbReference>